<evidence type="ECO:0000313" key="3">
    <source>
        <dbReference type="Proteomes" id="UP000317550"/>
    </source>
</evidence>
<dbReference type="EMBL" id="CP041730">
    <property type="protein sequence ID" value="QDQ28381.1"/>
    <property type="molecule type" value="Genomic_DNA"/>
</dbReference>
<gene>
    <name evidence="2" type="ORF">FNU76_19610</name>
</gene>
<dbReference type="RefSeq" id="WP_144279764.1">
    <property type="nucleotide sequence ID" value="NZ_CP041730.1"/>
</dbReference>
<dbReference type="OrthoDB" id="940913at2"/>
<feature type="transmembrane region" description="Helical" evidence="1">
    <location>
        <begin position="213"/>
        <end position="234"/>
    </location>
</feature>
<reference evidence="3" key="1">
    <citation type="submission" date="2019-07" db="EMBL/GenBank/DDBJ databases">
        <title>Chitinimonas sp. nov., isolated from Ny-Alesund, arctica soil.</title>
        <authorList>
            <person name="Xu Q."/>
            <person name="Peng F."/>
        </authorList>
    </citation>
    <scope>NUCLEOTIDE SEQUENCE [LARGE SCALE GENOMIC DNA]</scope>
    <source>
        <strain evidence="3">R3-44</strain>
    </source>
</reference>
<feature type="transmembrane region" description="Helical" evidence="1">
    <location>
        <begin position="48"/>
        <end position="71"/>
    </location>
</feature>
<keyword evidence="1" id="KW-0472">Membrane</keyword>
<organism evidence="2 3">
    <name type="scientific">Chitinimonas arctica</name>
    <dbReference type="NCBI Taxonomy" id="2594795"/>
    <lineage>
        <taxon>Bacteria</taxon>
        <taxon>Pseudomonadati</taxon>
        <taxon>Pseudomonadota</taxon>
        <taxon>Betaproteobacteria</taxon>
        <taxon>Neisseriales</taxon>
        <taxon>Chitinibacteraceae</taxon>
        <taxon>Chitinimonas</taxon>
    </lineage>
</organism>
<feature type="transmembrane region" description="Helical" evidence="1">
    <location>
        <begin position="6"/>
        <end position="27"/>
    </location>
</feature>
<dbReference type="KEGG" id="cari:FNU76_19610"/>
<evidence type="ECO:0000256" key="1">
    <source>
        <dbReference type="SAM" id="Phobius"/>
    </source>
</evidence>
<dbReference type="InterPro" id="IPR025333">
    <property type="entry name" value="DUF4239"/>
</dbReference>
<proteinExistence type="predicted"/>
<protein>
    <submittedName>
        <fullName evidence="2">DUF4239 domain-containing protein</fullName>
    </submittedName>
</protein>
<sequence>MTLFLYNMPIACMGLIVVGLTLLSVLLGYAGVTRFKLIRIDAEQRAMALGMVSIITTINSLLVAFAAVSVWDAYNDADRTVAAEATCADGLARNLAVFGSPAAEATGRALRAYLQDVVEREWPAMQQALLPDRQTALRFDAMFALANRIDPATPRQVVLLGEILSRTNEMVAYRQQRLMTLQVTMPGTLWAVMIIVSWLSFALLYVLPPTPFYVALIATWAATLGLTFFFILAVDRPYAGEVSVSAAPLRKALDALTAGQARPAEAPRAMLSTAKGVSP</sequence>
<accession>A0A516SJP1</accession>
<keyword evidence="1" id="KW-1133">Transmembrane helix</keyword>
<dbReference type="AlphaFoldDB" id="A0A516SJP1"/>
<keyword evidence="1" id="KW-0812">Transmembrane</keyword>
<feature type="transmembrane region" description="Helical" evidence="1">
    <location>
        <begin position="187"/>
        <end position="206"/>
    </location>
</feature>
<evidence type="ECO:0000313" key="2">
    <source>
        <dbReference type="EMBL" id="QDQ28381.1"/>
    </source>
</evidence>
<keyword evidence="3" id="KW-1185">Reference proteome</keyword>
<dbReference type="Proteomes" id="UP000317550">
    <property type="component" value="Chromosome"/>
</dbReference>
<name>A0A516SJP1_9NEIS</name>
<dbReference type="Pfam" id="PF14023">
    <property type="entry name" value="Bestrophin-like"/>
    <property type="match status" value="1"/>
</dbReference>